<reference evidence="1" key="1">
    <citation type="submission" date="2014-09" db="EMBL/GenBank/DDBJ databases">
        <authorList>
            <person name="Magalhaes I.L.F."/>
            <person name="Oliveira U."/>
            <person name="Santos F.R."/>
            <person name="Vidigal T.H.D.A."/>
            <person name="Brescovit A.D."/>
            <person name="Santos A.J."/>
        </authorList>
    </citation>
    <scope>NUCLEOTIDE SEQUENCE</scope>
    <source>
        <tissue evidence="1">Shoot tissue taken approximately 20 cm above the soil surface</tissue>
    </source>
</reference>
<name>A0A0A8YCP5_ARUDO</name>
<reference evidence="1" key="2">
    <citation type="journal article" date="2015" name="Data Brief">
        <title>Shoot transcriptome of the giant reed, Arundo donax.</title>
        <authorList>
            <person name="Barrero R.A."/>
            <person name="Guerrero F.D."/>
            <person name="Moolhuijzen P."/>
            <person name="Goolsby J.A."/>
            <person name="Tidwell J."/>
            <person name="Bellgard S.E."/>
            <person name="Bellgard M.I."/>
        </authorList>
    </citation>
    <scope>NUCLEOTIDE SEQUENCE</scope>
    <source>
        <tissue evidence="1">Shoot tissue taken approximately 20 cm above the soil surface</tissue>
    </source>
</reference>
<accession>A0A0A8YCP5</accession>
<dbReference type="AlphaFoldDB" id="A0A0A8YCP5"/>
<dbReference type="EMBL" id="GBRH01274069">
    <property type="protein sequence ID" value="JAD23826.1"/>
    <property type="molecule type" value="Transcribed_RNA"/>
</dbReference>
<evidence type="ECO:0000313" key="1">
    <source>
        <dbReference type="EMBL" id="JAD23826.1"/>
    </source>
</evidence>
<sequence length="71" mass="8418">MARLQKGKPVHMLLTSKDCKNCTDLENDMLEKSFKKLLPFETFFSKKSCRLNFMLQESRLLNLSKLAKYRM</sequence>
<organism evidence="1">
    <name type="scientific">Arundo donax</name>
    <name type="common">Giant reed</name>
    <name type="synonym">Donax arundinaceus</name>
    <dbReference type="NCBI Taxonomy" id="35708"/>
    <lineage>
        <taxon>Eukaryota</taxon>
        <taxon>Viridiplantae</taxon>
        <taxon>Streptophyta</taxon>
        <taxon>Embryophyta</taxon>
        <taxon>Tracheophyta</taxon>
        <taxon>Spermatophyta</taxon>
        <taxon>Magnoliopsida</taxon>
        <taxon>Liliopsida</taxon>
        <taxon>Poales</taxon>
        <taxon>Poaceae</taxon>
        <taxon>PACMAD clade</taxon>
        <taxon>Arundinoideae</taxon>
        <taxon>Arundineae</taxon>
        <taxon>Arundo</taxon>
    </lineage>
</organism>
<protein>
    <submittedName>
        <fullName evidence="1">Uncharacterized protein</fullName>
    </submittedName>
</protein>
<proteinExistence type="predicted"/>